<keyword evidence="2" id="KW-0812">Transmembrane</keyword>
<keyword evidence="4" id="KW-1185">Reference proteome</keyword>
<feature type="region of interest" description="Disordered" evidence="1">
    <location>
        <begin position="108"/>
        <end position="136"/>
    </location>
</feature>
<reference evidence="3" key="1">
    <citation type="submission" date="2023-02" db="EMBL/GenBank/DDBJ databases">
        <authorList>
            <person name="Palmer J.M."/>
        </authorList>
    </citation>
    <scope>NUCLEOTIDE SEQUENCE</scope>
    <source>
        <strain evidence="3">FW57</strain>
    </source>
</reference>
<sequence>MSLTVASTFARGGRHPKALPPVALGGFGTATIPHHCRQQTRTYRFGCLSSYLEPYFRPDAYARHQSNGYKYCANLYRWRSCDKHTLAEDAKSTLKRAVTNYWSSDRRGSQGAGRYLNTHASPRRTPDNPEGIRPGQNIEDVERAPLEHLLFGGKMEQRAKTTGRMTQANVASALRDNADADFVIDPITNRKVFKESPDTTYSTSDQEVEIPIRKFKPYRSIFEPFRAPEIEGTKPPIFSDGPPPEAELKMYGQGKLWDPVTESHRAAADTQKKPPVINHYGAPRSTLLDTLNWKHEEVQWHRNDTISSSQHLDTPDYKDLHQYTAVRYQEPAGTPADEHPATKNEDLSKYGAVNADEPDGKYKTESEPPANPQELDLYGAVRSHEPDGRYKVEPDVSVDPQELNSYGAVRSHEPDGKYAAEYTEAPDEAELESYRKPFLSHEPDGRYAANHVEPEHDAEELAKYRQPFFSYEPDGKYAASYEEPQQDVAELSKYKAFRSHEPDGKYAVNHAEEKPNSDELATYGAFRSHEPDGKYAAHHPEKAEADELATYGAFRSHEPDGKYALRDSSPARPADAQMYQAFRSHEPDGKYAAEAETALDAQKEDEDLANHEAFGYEDVETRPLPQDSQPSKTAPDLEGYKTVPLDERAEPSSSTYEDYDPAELRKYQAVRWNEPDGKPTEDPTAEETFTTPYRKTVEELMAQAAAESDIPSSAARPMTGNYVRDFPEDFAKSWSTHYPIPEPSSTSGTVQPALDRCATTTKTPALYKILVYDPTMQSIATAETTSAIPDTATPLTPAEVLLRISNPAKFFPHFAPLRREGFEIVAGSGDVLIFRKVRDADVAVAVDENKEAKAKSVGVVNPIDMTGGGGAERRDDYYYPVAAGRFASPTGFVNYDLPPPFVRGAAHQQQQQQQQQAEAEAVVGEWEKVRKEEDGVGEGTGEQNETGTGRKKRSVVKRVAVGAVWVAGVSYALGVVGEYFRNGKTEVKAQRRL</sequence>
<dbReference type="AlphaFoldDB" id="A0AAD4HWT6"/>
<evidence type="ECO:0000256" key="1">
    <source>
        <dbReference type="SAM" id="MobiDB-lite"/>
    </source>
</evidence>
<protein>
    <submittedName>
        <fullName evidence="3">Uncharacterized protein</fullName>
    </submittedName>
</protein>
<feature type="compositionally biased region" description="Basic and acidic residues" evidence="1">
    <location>
        <begin position="583"/>
        <end position="593"/>
    </location>
</feature>
<organism evidence="3 4">
    <name type="scientific">Staphylotrichum longicolle</name>
    <dbReference type="NCBI Taxonomy" id="669026"/>
    <lineage>
        <taxon>Eukaryota</taxon>
        <taxon>Fungi</taxon>
        <taxon>Dikarya</taxon>
        <taxon>Ascomycota</taxon>
        <taxon>Pezizomycotina</taxon>
        <taxon>Sordariomycetes</taxon>
        <taxon>Sordariomycetidae</taxon>
        <taxon>Sordariales</taxon>
        <taxon>Chaetomiaceae</taxon>
        <taxon>Staphylotrichum</taxon>
    </lineage>
</organism>
<keyword evidence="2" id="KW-1133">Transmembrane helix</keyword>
<feature type="compositionally biased region" description="Basic and acidic residues" evidence="1">
    <location>
        <begin position="336"/>
        <end position="348"/>
    </location>
</feature>
<evidence type="ECO:0000313" key="4">
    <source>
        <dbReference type="Proteomes" id="UP001197093"/>
    </source>
</evidence>
<feature type="region of interest" description="Disordered" evidence="1">
    <location>
        <begin position="423"/>
        <end position="465"/>
    </location>
</feature>
<proteinExistence type="predicted"/>
<feature type="region of interest" description="Disordered" evidence="1">
    <location>
        <begin position="332"/>
        <end position="374"/>
    </location>
</feature>
<evidence type="ECO:0000313" key="3">
    <source>
        <dbReference type="EMBL" id="KAG7287267.1"/>
    </source>
</evidence>
<comment type="caution">
    <text evidence="3">The sequence shown here is derived from an EMBL/GenBank/DDBJ whole genome shotgun (WGS) entry which is preliminary data.</text>
</comment>
<evidence type="ECO:0000256" key="2">
    <source>
        <dbReference type="SAM" id="Phobius"/>
    </source>
</evidence>
<feature type="transmembrane region" description="Helical" evidence="2">
    <location>
        <begin position="959"/>
        <end position="980"/>
    </location>
</feature>
<dbReference type="EMBL" id="JAHCVI010000003">
    <property type="protein sequence ID" value="KAG7287267.1"/>
    <property type="molecule type" value="Genomic_DNA"/>
</dbReference>
<accession>A0AAD4HWT6</accession>
<feature type="compositionally biased region" description="Basic and acidic residues" evidence="1">
    <location>
        <begin position="432"/>
        <end position="445"/>
    </location>
</feature>
<feature type="compositionally biased region" description="Basic and acidic residues" evidence="1">
    <location>
        <begin position="452"/>
        <end position="463"/>
    </location>
</feature>
<name>A0AAD4HWT6_9PEZI</name>
<dbReference type="Proteomes" id="UP001197093">
    <property type="component" value="Unassembled WGS sequence"/>
</dbReference>
<feature type="region of interest" description="Disordered" evidence="1">
    <location>
        <begin position="929"/>
        <end position="953"/>
    </location>
</feature>
<feature type="region of interest" description="Disordered" evidence="1">
    <location>
        <begin position="558"/>
        <end position="662"/>
    </location>
</feature>
<gene>
    <name evidence="3" type="ORF">NEMBOFW57_006774</name>
</gene>
<keyword evidence="2" id="KW-0472">Membrane</keyword>